<reference evidence="2" key="1">
    <citation type="submission" date="2024-07" db="EMBL/GenBank/DDBJ databases">
        <authorList>
            <person name="Yu S.T."/>
        </authorList>
    </citation>
    <scope>NUCLEOTIDE SEQUENCE</scope>
    <source>
        <strain evidence="2">R39</strain>
    </source>
</reference>
<dbReference type="InterPro" id="IPR006175">
    <property type="entry name" value="YjgF/YER057c/UK114"/>
</dbReference>
<protein>
    <submittedName>
        <fullName evidence="2">RidA family protein</fullName>
        <ecNumber evidence="2">3.5.-.-</ecNumber>
    </submittedName>
</protein>
<evidence type="ECO:0000256" key="1">
    <source>
        <dbReference type="ARBA" id="ARBA00010552"/>
    </source>
</evidence>
<dbReference type="InterPro" id="IPR035959">
    <property type="entry name" value="RutC-like_sf"/>
</dbReference>
<keyword evidence="2" id="KW-0378">Hydrolase</keyword>
<gene>
    <name evidence="2" type="ORF">AB5J52_37985</name>
</gene>
<name>A0AB39QYD1_9ACTN</name>
<dbReference type="RefSeq" id="WP_369226506.1">
    <property type="nucleotide sequence ID" value="NZ_CP163441.1"/>
</dbReference>
<dbReference type="GO" id="GO:0019239">
    <property type="term" value="F:deaminase activity"/>
    <property type="evidence" value="ECO:0007669"/>
    <property type="project" value="TreeGrafter"/>
</dbReference>
<dbReference type="PANTHER" id="PTHR11803:SF58">
    <property type="entry name" value="PROTEIN HMF1-RELATED"/>
    <property type="match status" value="1"/>
</dbReference>
<dbReference type="AlphaFoldDB" id="A0AB39QYD1"/>
<dbReference type="EMBL" id="CP163441">
    <property type="protein sequence ID" value="XDQ47609.1"/>
    <property type="molecule type" value="Genomic_DNA"/>
</dbReference>
<organism evidence="2">
    <name type="scientific">Streptomyces sp. R39</name>
    <dbReference type="NCBI Taxonomy" id="3238631"/>
    <lineage>
        <taxon>Bacteria</taxon>
        <taxon>Bacillati</taxon>
        <taxon>Actinomycetota</taxon>
        <taxon>Actinomycetes</taxon>
        <taxon>Kitasatosporales</taxon>
        <taxon>Streptomycetaceae</taxon>
        <taxon>Streptomyces</taxon>
    </lineage>
</organism>
<proteinExistence type="inferred from homology"/>
<dbReference type="Gene3D" id="3.30.1330.40">
    <property type="entry name" value="RutC-like"/>
    <property type="match status" value="1"/>
</dbReference>
<dbReference type="Pfam" id="PF01042">
    <property type="entry name" value="Ribonuc_L-PSP"/>
    <property type="match status" value="1"/>
</dbReference>
<dbReference type="EC" id="3.5.-.-" evidence="2"/>
<comment type="similarity">
    <text evidence="1">Belongs to the RutC family.</text>
</comment>
<sequence length="144" mass="15240">MTDNPENPMFRSRNPAVIAPPIGKYAHLVEPPPGHRLVFVAGQVGISPSGMLPADAGEQTRLVFANLGLLLGELGVGPERVVKMLTFVVGTGNLTAWSIARDAVYTEWYPHGHYPAHALAVVAGLARADLLVETEAIVAVPVDA</sequence>
<evidence type="ECO:0000313" key="2">
    <source>
        <dbReference type="EMBL" id="XDQ47609.1"/>
    </source>
</evidence>
<dbReference type="GO" id="GO:0005829">
    <property type="term" value="C:cytosol"/>
    <property type="evidence" value="ECO:0007669"/>
    <property type="project" value="TreeGrafter"/>
</dbReference>
<dbReference type="SUPFAM" id="SSF55298">
    <property type="entry name" value="YjgF-like"/>
    <property type="match status" value="1"/>
</dbReference>
<dbReference type="PANTHER" id="PTHR11803">
    <property type="entry name" value="2-IMINOBUTANOATE/2-IMINOPROPANOATE DEAMINASE RIDA"/>
    <property type="match status" value="1"/>
</dbReference>
<accession>A0AB39QYD1</accession>
<dbReference type="CDD" id="cd00448">
    <property type="entry name" value="YjgF_YER057c_UK114_family"/>
    <property type="match status" value="1"/>
</dbReference>